<feature type="transmembrane region" description="Helical" evidence="10">
    <location>
        <begin position="12"/>
        <end position="34"/>
    </location>
</feature>
<comment type="subcellular location">
    <subcellularLocation>
        <location evidence="1">Endoplasmic reticulum membrane</location>
        <topology evidence="1">Multi-pass membrane protein</topology>
    </subcellularLocation>
</comment>
<evidence type="ECO:0000256" key="1">
    <source>
        <dbReference type="ARBA" id="ARBA00004477"/>
    </source>
</evidence>
<evidence type="ECO:0000256" key="6">
    <source>
        <dbReference type="ARBA" id="ARBA00022692"/>
    </source>
</evidence>
<dbReference type="PANTHER" id="PTHR12468:SF2">
    <property type="entry name" value="GPI MANNOSYLTRANSFERASE 2"/>
    <property type="match status" value="1"/>
</dbReference>
<dbReference type="GO" id="GO:0016020">
    <property type="term" value="C:membrane"/>
    <property type="evidence" value="ECO:0007669"/>
    <property type="project" value="GOC"/>
</dbReference>
<evidence type="ECO:0000256" key="8">
    <source>
        <dbReference type="ARBA" id="ARBA00022989"/>
    </source>
</evidence>
<evidence type="ECO:0000313" key="12">
    <source>
        <dbReference type="Proteomes" id="UP000034508"/>
    </source>
</evidence>
<evidence type="ECO:0000313" key="11">
    <source>
        <dbReference type="EMBL" id="KKQ18472.1"/>
    </source>
</evidence>
<evidence type="ECO:0000256" key="2">
    <source>
        <dbReference type="ARBA" id="ARBA00004687"/>
    </source>
</evidence>
<feature type="transmembrane region" description="Helical" evidence="10">
    <location>
        <begin position="101"/>
        <end position="127"/>
    </location>
</feature>
<feature type="transmembrane region" description="Helical" evidence="10">
    <location>
        <begin position="284"/>
        <end position="307"/>
    </location>
</feature>
<feature type="transmembrane region" description="Helical" evidence="10">
    <location>
        <begin position="314"/>
        <end position="331"/>
    </location>
</feature>
<evidence type="ECO:0000256" key="4">
    <source>
        <dbReference type="ARBA" id="ARBA00022676"/>
    </source>
</evidence>
<evidence type="ECO:0000256" key="9">
    <source>
        <dbReference type="ARBA" id="ARBA00023136"/>
    </source>
</evidence>
<organism evidence="11 12">
    <name type="scientific">Berkelbacteria bacterium GW2011_GWA1_36_9</name>
    <dbReference type="NCBI Taxonomy" id="1618331"/>
    <lineage>
        <taxon>Bacteria</taxon>
        <taxon>Candidatus Berkelbacteria</taxon>
    </lineage>
</organism>
<dbReference type="InterPro" id="IPR007315">
    <property type="entry name" value="PIG-V/Gpi18"/>
</dbReference>
<reference evidence="11 12" key="1">
    <citation type="journal article" date="2015" name="Nature">
        <title>rRNA introns, odd ribosomes, and small enigmatic genomes across a large radiation of phyla.</title>
        <authorList>
            <person name="Brown C.T."/>
            <person name="Hug L.A."/>
            <person name="Thomas B.C."/>
            <person name="Sharon I."/>
            <person name="Castelle C.J."/>
            <person name="Singh A."/>
            <person name="Wilkins M.J."/>
            <person name="Williams K.H."/>
            <person name="Banfield J.F."/>
        </authorList>
    </citation>
    <scope>NUCLEOTIDE SEQUENCE [LARGE SCALE GENOMIC DNA]</scope>
</reference>
<dbReference type="AlphaFoldDB" id="A0A0G0FKW1"/>
<dbReference type="PANTHER" id="PTHR12468">
    <property type="entry name" value="GPI MANNOSYLTRANSFERASE 2"/>
    <property type="match status" value="1"/>
</dbReference>
<gene>
    <name evidence="11" type="ORF">US31_C0004G0034</name>
</gene>
<keyword evidence="9 10" id="KW-0472">Membrane</keyword>
<evidence type="ECO:0000256" key="7">
    <source>
        <dbReference type="ARBA" id="ARBA00022824"/>
    </source>
</evidence>
<keyword evidence="7" id="KW-0256">Endoplasmic reticulum</keyword>
<keyword evidence="3" id="KW-0337">GPI-anchor biosynthesis</keyword>
<dbReference type="Pfam" id="PF04188">
    <property type="entry name" value="Mannosyl_trans2"/>
    <property type="match status" value="1"/>
</dbReference>
<name>A0A0G0FKW1_9BACT</name>
<feature type="transmembrane region" description="Helical" evidence="10">
    <location>
        <begin position="219"/>
        <end position="237"/>
    </location>
</feature>
<feature type="transmembrane region" description="Helical" evidence="10">
    <location>
        <begin position="362"/>
        <end position="383"/>
    </location>
</feature>
<dbReference type="GO" id="GO:0031501">
    <property type="term" value="C:mannosyltransferase complex"/>
    <property type="evidence" value="ECO:0007669"/>
    <property type="project" value="TreeGrafter"/>
</dbReference>
<evidence type="ECO:0008006" key="13">
    <source>
        <dbReference type="Google" id="ProtNLM"/>
    </source>
</evidence>
<dbReference type="EMBL" id="LBSM01000004">
    <property type="protein sequence ID" value="KKQ18472.1"/>
    <property type="molecule type" value="Genomic_DNA"/>
</dbReference>
<keyword evidence="4" id="KW-0328">Glycosyltransferase</keyword>
<proteinExistence type="predicted"/>
<keyword evidence="5" id="KW-0808">Transferase</keyword>
<evidence type="ECO:0000256" key="3">
    <source>
        <dbReference type="ARBA" id="ARBA00022502"/>
    </source>
</evidence>
<dbReference type="GO" id="GO:0006506">
    <property type="term" value="P:GPI anchor biosynthetic process"/>
    <property type="evidence" value="ECO:0007669"/>
    <property type="project" value="UniProtKB-UniPathway"/>
</dbReference>
<keyword evidence="6 10" id="KW-0812">Transmembrane</keyword>
<sequence>MHFNVGKNFLKIIALFLSWRFFLVLCAIFAINFIPLGATDRFLGGGPLNFQLSPEFFGWANFDGEHYLSIAIFGYKGLEQAFFPIYPMLISFFSEPFSQTLFSSLVSSVFIGIVISNFSLLLAIKLIWELVKIDYPLKIAFGTIIAILIFPTSFYLGAVYSESLFLLLAVASFYFARKGNWFLAGFFGVVSAATRIFGVLLLPALIIEAWQQRTTIKKSLWIFLIPVGLLGYMVYQWQLVGDPFAFYKLQKLVGEQHQSGITLLPQVYYRYVKMIMDTSPSNPIFQTLLLEFIVGIAFLILPIYGLIKKIRLSYIFFALAGFLIPSIQGSFSSVPRYVIVFFPSFIALALFVSSLPKLVKLIIVIISLIILGLETSLFLRGYWVA</sequence>
<protein>
    <recommendedName>
        <fullName evidence="13">Glycosyltransferase RgtA/B/C/D-like domain-containing protein</fullName>
    </recommendedName>
</protein>
<dbReference type="Proteomes" id="UP000034508">
    <property type="component" value="Unassembled WGS sequence"/>
</dbReference>
<dbReference type="GO" id="GO:0004376">
    <property type="term" value="F:GPI mannosyltransferase activity"/>
    <property type="evidence" value="ECO:0007669"/>
    <property type="project" value="InterPro"/>
</dbReference>
<feature type="transmembrane region" description="Helical" evidence="10">
    <location>
        <begin position="337"/>
        <end position="355"/>
    </location>
</feature>
<evidence type="ECO:0000256" key="5">
    <source>
        <dbReference type="ARBA" id="ARBA00022679"/>
    </source>
</evidence>
<comment type="caution">
    <text evidence="11">The sequence shown here is derived from an EMBL/GenBank/DDBJ whole genome shotgun (WGS) entry which is preliminary data.</text>
</comment>
<keyword evidence="8 10" id="KW-1133">Transmembrane helix</keyword>
<feature type="transmembrane region" description="Helical" evidence="10">
    <location>
        <begin position="139"/>
        <end position="161"/>
    </location>
</feature>
<feature type="transmembrane region" description="Helical" evidence="10">
    <location>
        <begin position="181"/>
        <end position="207"/>
    </location>
</feature>
<accession>A0A0G0FKW1</accession>
<dbReference type="UniPathway" id="UPA00196"/>
<comment type="pathway">
    <text evidence="2">Glycolipid biosynthesis; glycosylphosphatidylinositol-anchor biosynthesis.</text>
</comment>
<dbReference type="GO" id="GO:0000009">
    <property type="term" value="F:alpha-1,6-mannosyltransferase activity"/>
    <property type="evidence" value="ECO:0007669"/>
    <property type="project" value="InterPro"/>
</dbReference>
<evidence type="ECO:0000256" key="10">
    <source>
        <dbReference type="SAM" id="Phobius"/>
    </source>
</evidence>